<accession>F4RZ83</accession>
<gene>
    <name evidence="2" type="ORF">MELLADRAFT_110271</name>
</gene>
<dbReference type="HOGENOM" id="CLU_052202_0_0_1"/>
<name>F4RZ83_MELLP</name>
<feature type="transmembrane region" description="Helical" evidence="1">
    <location>
        <begin position="193"/>
        <end position="218"/>
    </location>
</feature>
<dbReference type="OrthoDB" id="2507392at2759"/>
<keyword evidence="1" id="KW-0472">Membrane</keyword>
<evidence type="ECO:0000313" key="2">
    <source>
        <dbReference type="EMBL" id="EGG02180.1"/>
    </source>
</evidence>
<feature type="transmembrane region" description="Helical" evidence="1">
    <location>
        <begin position="146"/>
        <end position="172"/>
    </location>
</feature>
<dbReference type="AlphaFoldDB" id="F4RZ83"/>
<dbReference type="GeneID" id="18924021"/>
<evidence type="ECO:0000256" key="1">
    <source>
        <dbReference type="SAM" id="Phobius"/>
    </source>
</evidence>
<proteinExistence type="predicted"/>
<keyword evidence="1" id="KW-0812">Transmembrane</keyword>
<evidence type="ECO:0000313" key="3">
    <source>
        <dbReference type="Proteomes" id="UP000001072"/>
    </source>
</evidence>
<keyword evidence="3" id="KW-1185">Reference proteome</keyword>
<feature type="transmembrane region" description="Helical" evidence="1">
    <location>
        <begin position="45"/>
        <end position="71"/>
    </location>
</feature>
<feature type="transmembrane region" description="Helical" evidence="1">
    <location>
        <begin position="377"/>
        <end position="402"/>
    </location>
</feature>
<reference evidence="3" key="1">
    <citation type="journal article" date="2011" name="Proc. Natl. Acad. Sci. U.S.A.">
        <title>Obligate biotrophy features unraveled by the genomic analysis of rust fungi.</title>
        <authorList>
            <person name="Duplessis S."/>
            <person name="Cuomo C.A."/>
            <person name="Lin Y.-C."/>
            <person name="Aerts A."/>
            <person name="Tisserant E."/>
            <person name="Veneault-Fourrey C."/>
            <person name="Joly D.L."/>
            <person name="Hacquard S."/>
            <person name="Amselem J."/>
            <person name="Cantarel B.L."/>
            <person name="Chiu R."/>
            <person name="Coutinho P.M."/>
            <person name="Feau N."/>
            <person name="Field M."/>
            <person name="Frey P."/>
            <person name="Gelhaye E."/>
            <person name="Goldberg J."/>
            <person name="Grabherr M.G."/>
            <person name="Kodira C.D."/>
            <person name="Kohler A."/>
            <person name="Kuees U."/>
            <person name="Lindquist E.A."/>
            <person name="Lucas S.M."/>
            <person name="Mago R."/>
            <person name="Mauceli E."/>
            <person name="Morin E."/>
            <person name="Murat C."/>
            <person name="Pangilinan J.L."/>
            <person name="Park R."/>
            <person name="Pearson M."/>
            <person name="Quesneville H."/>
            <person name="Rouhier N."/>
            <person name="Sakthikumar S."/>
            <person name="Salamov A.A."/>
            <person name="Schmutz J."/>
            <person name="Selles B."/>
            <person name="Shapiro H."/>
            <person name="Tanguay P."/>
            <person name="Tuskan G.A."/>
            <person name="Henrissat B."/>
            <person name="Van de Peer Y."/>
            <person name="Rouze P."/>
            <person name="Ellis J.G."/>
            <person name="Dodds P.N."/>
            <person name="Schein J.E."/>
            <person name="Zhong S."/>
            <person name="Hamelin R.C."/>
            <person name="Grigoriev I.V."/>
            <person name="Szabo L.J."/>
            <person name="Martin F."/>
        </authorList>
    </citation>
    <scope>NUCLEOTIDE SEQUENCE [LARGE SCALE GENOMIC DNA]</scope>
    <source>
        <strain evidence="3">98AG31 / pathotype 3-4-7</strain>
    </source>
</reference>
<sequence>MSRYLPPNATLKSTLESVPSNVNPFEFGQEVINSLRFPKVPTATVAVLIVFAIIHFLSAIVCVVILLRFIFPKSATQKAKYDWLFRRIYVEDGDGYPVESTALILPNSGPLMACFQLLASIVATAEIWLTLASFKSYNVASKNGLLLWLYISWLLAFYGFWVTAWASVYTRLYTQTAYAEILKSSPSFIFKPLFLNCFFLGVPALVTLVEVGLLAWHITSFCRERDIWHDLVDSMKEAAKSWTTLNNTTNAATAMLKDGLFNNVTGDGNVTALVAQTRDVTRRAASLVRTDGGLIQSSQVMAFAWGVILLITLLIYATATWSLISLIKGADSEPVRRKRKVQVALLVRRKNTYTEEGGAISLDKEDARLLHRGLRYLTLHSLTMISAIFYSTVVCFLMGARAKDIVLTAHWRGVGSWLSLANGIFIATAMSFQFWRVWVDLDIIIPVQDPRKQHECGSCQDIPMQEAKGRIWRSSCTCDA</sequence>
<dbReference type="EMBL" id="GL883132">
    <property type="protein sequence ID" value="EGG02180.1"/>
    <property type="molecule type" value="Genomic_DNA"/>
</dbReference>
<organism evidence="3">
    <name type="scientific">Melampsora larici-populina (strain 98AG31 / pathotype 3-4-7)</name>
    <name type="common">Poplar leaf rust fungus</name>
    <dbReference type="NCBI Taxonomy" id="747676"/>
    <lineage>
        <taxon>Eukaryota</taxon>
        <taxon>Fungi</taxon>
        <taxon>Dikarya</taxon>
        <taxon>Basidiomycota</taxon>
        <taxon>Pucciniomycotina</taxon>
        <taxon>Pucciniomycetes</taxon>
        <taxon>Pucciniales</taxon>
        <taxon>Melampsoraceae</taxon>
        <taxon>Melampsora</taxon>
    </lineage>
</organism>
<feature type="transmembrane region" description="Helical" evidence="1">
    <location>
        <begin position="414"/>
        <end position="435"/>
    </location>
</feature>
<dbReference type="Proteomes" id="UP000001072">
    <property type="component" value="Unassembled WGS sequence"/>
</dbReference>
<feature type="transmembrane region" description="Helical" evidence="1">
    <location>
        <begin position="302"/>
        <end position="327"/>
    </location>
</feature>
<dbReference type="KEGG" id="mlr:MELLADRAFT_110271"/>
<dbReference type="InParanoid" id="F4RZ83"/>
<dbReference type="VEuPathDB" id="FungiDB:MELLADRAFT_110271"/>
<feature type="transmembrane region" description="Helical" evidence="1">
    <location>
        <begin position="113"/>
        <end position="134"/>
    </location>
</feature>
<protein>
    <submittedName>
        <fullName evidence="2">Uncharacterized protein</fullName>
    </submittedName>
</protein>
<keyword evidence="1" id="KW-1133">Transmembrane helix</keyword>
<dbReference type="RefSeq" id="XP_007414437.1">
    <property type="nucleotide sequence ID" value="XM_007414375.1"/>
</dbReference>